<organism evidence="3 4">
    <name type="scientific">Marinobacter adhaerens</name>
    <dbReference type="NCBI Taxonomy" id="1033846"/>
    <lineage>
        <taxon>Bacteria</taxon>
        <taxon>Pseudomonadati</taxon>
        <taxon>Pseudomonadota</taxon>
        <taxon>Gammaproteobacteria</taxon>
        <taxon>Pseudomonadales</taxon>
        <taxon>Marinobacteraceae</taxon>
        <taxon>Marinobacter</taxon>
    </lineage>
</organism>
<accession>A0ABX8IJP5</accession>
<dbReference type="NCBIfam" id="NF033192">
    <property type="entry name" value="JDVT-CAAX"/>
    <property type="match status" value="1"/>
</dbReference>
<keyword evidence="1" id="KW-0812">Transmembrane</keyword>
<keyword evidence="4" id="KW-1185">Reference proteome</keyword>
<proteinExistence type="predicted"/>
<reference evidence="3 4" key="1">
    <citation type="submission" date="2021-06" db="EMBL/GenBank/DDBJ databases">
        <title>Microbial metabolic specificity influences pelagic lipid remineralization.</title>
        <authorList>
            <person name="Behrendt L."/>
            <person name="Hunter J.E."/>
            <person name="Alcolombri U."/>
            <person name="Smriga S."/>
            <person name="Mincer T."/>
            <person name="Lowenstein D.P."/>
            <person name="Peaudecerf F.J."/>
            <person name="Fernandez V.I."/>
            <person name="Fredricks H."/>
            <person name="Almblad H."/>
            <person name="Harrison J.J."/>
            <person name="Stocker R."/>
            <person name="Van Mooy B.A.S."/>
        </authorList>
    </citation>
    <scope>NUCLEOTIDE SEQUENCE [LARGE SCALE GENOMIC DNA]</scope>
    <source>
        <strain evidence="3 4">HP15-B</strain>
    </source>
</reference>
<feature type="transmembrane region" description="Helical" evidence="1">
    <location>
        <begin position="25"/>
        <end position="45"/>
    </location>
</feature>
<evidence type="ECO:0000313" key="3">
    <source>
        <dbReference type="EMBL" id="QWV13290.1"/>
    </source>
</evidence>
<feature type="transmembrane region" description="Helical" evidence="1">
    <location>
        <begin position="136"/>
        <end position="157"/>
    </location>
</feature>
<keyword evidence="1" id="KW-0472">Membrane</keyword>
<evidence type="ECO:0000256" key="1">
    <source>
        <dbReference type="SAM" id="Phobius"/>
    </source>
</evidence>
<dbReference type="Proteomes" id="UP000683442">
    <property type="component" value="Chromosome"/>
</dbReference>
<dbReference type="GO" id="GO:0008233">
    <property type="term" value="F:peptidase activity"/>
    <property type="evidence" value="ECO:0007669"/>
    <property type="project" value="UniProtKB-KW"/>
</dbReference>
<keyword evidence="1" id="KW-1133">Transmembrane helix</keyword>
<keyword evidence="3" id="KW-0378">Hydrolase</keyword>
<sequence length="159" mass="17563">MHQSSSLRAQLGLSRPTRSMADGQFVLALVIGCLIGMLLTVLAGGSGWQDADLLSILSLVLWAPIIEELAFRGVVQGWLAHTPVGQKRFAGLSFANLIAALLFTAWHLVYRTDLMAWLVFLPALVFGYFRDRHDSLLPCVILHATYNFSILLGQTYLSF</sequence>
<evidence type="ECO:0000259" key="2">
    <source>
        <dbReference type="Pfam" id="PF02517"/>
    </source>
</evidence>
<gene>
    <name evidence="3" type="ORF">KQ249_01330</name>
</gene>
<name>A0ABX8IJP5_9GAMM</name>
<feature type="transmembrane region" description="Helical" evidence="1">
    <location>
        <begin position="114"/>
        <end position="129"/>
    </location>
</feature>
<dbReference type="RefSeq" id="WP_041645799.1">
    <property type="nucleotide sequence ID" value="NZ_CP076686.1"/>
</dbReference>
<dbReference type="Pfam" id="PF02517">
    <property type="entry name" value="Rce1-like"/>
    <property type="match status" value="1"/>
</dbReference>
<dbReference type="InterPro" id="IPR003675">
    <property type="entry name" value="Rce1/LyrA-like_dom"/>
</dbReference>
<feature type="transmembrane region" description="Helical" evidence="1">
    <location>
        <begin position="51"/>
        <end position="69"/>
    </location>
</feature>
<keyword evidence="3" id="KW-0645">Protease</keyword>
<feature type="domain" description="CAAX prenyl protease 2/Lysostaphin resistance protein A-like" evidence="2">
    <location>
        <begin position="53"/>
        <end position="148"/>
    </location>
</feature>
<protein>
    <submittedName>
        <fullName evidence="3">JDVT-CTERM system CAAX-type protease</fullName>
    </submittedName>
</protein>
<evidence type="ECO:0000313" key="4">
    <source>
        <dbReference type="Proteomes" id="UP000683442"/>
    </source>
</evidence>
<dbReference type="GO" id="GO:0006508">
    <property type="term" value="P:proteolysis"/>
    <property type="evidence" value="ECO:0007669"/>
    <property type="project" value="UniProtKB-KW"/>
</dbReference>
<dbReference type="GeneID" id="78558048"/>
<dbReference type="EMBL" id="CP076686">
    <property type="protein sequence ID" value="QWV13290.1"/>
    <property type="molecule type" value="Genomic_DNA"/>
</dbReference>
<feature type="transmembrane region" description="Helical" evidence="1">
    <location>
        <begin position="89"/>
        <end position="108"/>
    </location>
</feature>